<keyword evidence="2" id="KW-1185">Reference proteome</keyword>
<dbReference type="AlphaFoldDB" id="A0A4R8DGT8"/>
<gene>
    <name evidence="1" type="ORF">EDB95_4431</name>
</gene>
<organism evidence="1 2">
    <name type="scientific">Dinghuibacter silviterrae</name>
    <dbReference type="NCBI Taxonomy" id="1539049"/>
    <lineage>
        <taxon>Bacteria</taxon>
        <taxon>Pseudomonadati</taxon>
        <taxon>Bacteroidota</taxon>
        <taxon>Chitinophagia</taxon>
        <taxon>Chitinophagales</taxon>
        <taxon>Chitinophagaceae</taxon>
        <taxon>Dinghuibacter</taxon>
    </lineage>
</organism>
<evidence type="ECO:0000313" key="1">
    <source>
        <dbReference type="EMBL" id="TDW96598.1"/>
    </source>
</evidence>
<name>A0A4R8DGT8_9BACT</name>
<dbReference type="Proteomes" id="UP000294498">
    <property type="component" value="Unassembled WGS sequence"/>
</dbReference>
<evidence type="ECO:0000313" key="2">
    <source>
        <dbReference type="Proteomes" id="UP000294498"/>
    </source>
</evidence>
<protein>
    <submittedName>
        <fullName evidence="1">Uncharacterized protein</fullName>
    </submittedName>
</protein>
<accession>A0A4R8DGT8</accession>
<reference evidence="1 2" key="1">
    <citation type="submission" date="2019-03" db="EMBL/GenBank/DDBJ databases">
        <title>Genomic Encyclopedia of Type Strains, Phase IV (KMG-IV): sequencing the most valuable type-strain genomes for metagenomic binning, comparative biology and taxonomic classification.</title>
        <authorList>
            <person name="Goeker M."/>
        </authorList>
    </citation>
    <scope>NUCLEOTIDE SEQUENCE [LARGE SCALE GENOMIC DNA]</scope>
    <source>
        <strain evidence="1 2">DSM 100059</strain>
    </source>
</reference>
<dbReference type="EMBL" id="SODV01000002">
    <property type="protein sequence ID" value="TDW96598.1"/>
    <property type="molecule type" value="Genomic_DNA"/>
</dbReference>
<dbReference type="PROSITE" id="PS51257">
    <property type="entry name" value="PROKAR_LIPOPROTEIN"/>
    <property type="match status" value="1"/>
</dbReference>
<proteinExistence type="predicted"/>
<sequence length="285" mass="32590">MRVRPYIEDMKPMSFFILLVLLTSCSLKPRLTGKVWSLVDVSTPRIGKTNEGLPMTPPLEDMGSFFRFYDNGSFTAKIQTLFRYGKWNLDKNKLTLVAEDGTTFRYKVVSFWRSDLVLFITSGVDHPMDVNLHYEAGPVIDDTAQDAFSLQNNLWEIPARQKEPDALILARVRNHLKCQLLYIQKAIDKKEEYLSVTEFTSPLAFYGNGMALKPLSRVPAEWTNLFYDSADASRAYEALKNGFSADMKLPSTNNAFFVYKSILEQLYVKVYLDTTSILITPASRR</sequence>
<comment type="caution">
    <text evidence="1">The sequence shown here is derived from an EMBL/GenBank/DDBJ whole genome shotgun (WGS) entry which is preliminary data.</text>
</comment>